<dbReference type="SUPFAM" id="SSF56601">
    <property type="entry name" value="beta-lactamase/transpeptidase-like"/>
    <property type="match status" value="1"/>
</dbReference>
<evidence type="ECO:0000313" key="3">
    <source>
        <dbReference type="Proteomes" id="UP000190135"/>
    </source>
</evidence>
<protein>
    <submittedName>
        <fullName evidence="2">CubicO group peptidase, beta-lactamase class C family</fullName>
    </submittedName>
</protein>
<organism evidence="2 3">
    <name type="scientific">Consotaella salsifontis</name>
    <dbReference type="NCBI Taxonomy" id="1365950"/>
    <lineage>
        <taxon>Bacteria</taxon>
        <taxon>Pseudomonadati</taxon>
        <taxon>Pseudomonadota</taxon>
        <taxon>Alphaproteobacteria</taxon>
        <taxon>Hyphomicrobiales</taxon>
        <taxon>Aurantimonadaceae</taxon>
        <taxon>Consotaella</taxon>
    </lineage>
</organism>
<evidence type="ECO:0000313" key="2">
    <source>
        <dbReference type="EMBL" id="SKA35183.1"/>
    </source>
</evidence>
<proteinExistence type="predicted"/>
<name>A0A1T4T402_9HYPH</name>
<evidence type="ECO:0000259" key="1">
    <source>
        <dbReference type="Pfam" id="PF00144"/>
    </source>
</evidence>
<dbReference type="EMBL" id="FUXL01000018">
    <property type="protein sequence ID" value="SKA35183.1"/>
    <property type="molecule type" value="Genomic_DNA"/>
</dbReference>
<keyword evidence="3" id="KW-1185">Reference proteome</keyword>
<dbReference type="InterPro" id="IPR012338">
    <property type="entry name" value="Beta-lactam/transpept-like"/>
</dbReference>
<feature type="domain" description="Beta-lactamase-related" evidence="1">
    <location>
        <begin position="61"/>
        <end position="327"/>
    </location>
</feature>
<dbReference type="Gene3D" id="3.40.710.10">
    <property type="entry name" value="DD-peptidase/beta-lactamase superfamily"/>
    <property type="match status" value="1"/>
</dbReference>
<dbReference type="InterPro" id="IPR001466">
    <property type="entry name" value="Beta-lactam-related"/>
</dbReference>
<dbReference type="InterPro" id="IPR050789">
    <property type="entry name" value="Diverse_Enzym_Activities"/>
</dbReference>
<reference evidence="2 3" key="1">
    <citation type="submission" date="2017-02" db="EMBL/GenBank/DDBJ databases">
        <authorList>
            <person name="Peterson S.W."/>
        </authorList>
    </citation>
    <scope>NUCLEOTIDE SEQUENCE [LARGE SCALE GENOMIC DNA]</scope>
    <source>
        <strain evidence="2 3">USBA 369</strain>
    </source>
</reference>
<dbReference type="Pfam" id="PF00144">
    <property type="entry name" value="Beta-lactamase"/>
    <property type="match status" value="1"/>
</dbReference>
<dbReference type="Proteomes" id="UP000190135">
    <property type="component" value="Unassembled WGS sequence"/>
</dbReference>
<accession>A0A1T4T402</accession>
<dbReference type="PANTHER" id="PTHR43283">
    <property type="entry name" value="BETA-LACTAMASE-RELATED"/>
    <property type="match status" value="1"/>
</dbReference>
<dbReference type="PANTHER" id="PTHR43283:SF7">
    <property type="entry name" value="BETA-LACTAMASE-RELATED DOMAIN-CONTAINING PROTEIN"/>
    <property type="match status" value="1"/>
</dbReference>
<sequence length="349" mass="37887">MCLPMTRAPSMNRRSALIGLTSTAAALVAGARSQEAFAQATRASFESAKERARSLPPLETLLIAQGGTTILDEGFRGHATTTPTNIKSASKSVISALVGIGIDRDILEGADQTIAPLLAKDLPSDPAPMLREITIGNLLSMQAGLERTSGPNYGRWIASSNWVRYVLSRTFEDRPGGAMLYSTGNSHLLSAILTREAGRSTRALLNDWLGPAGVRVADWEQDPQGIFLGGNQMAMTPRSLLAFGELYRNSGRTPEGEQIISETWIEKSWTPRTRSRFTGERYGYGWFIAEFGGHPVRYGWGYGGQMIYVVPDLELTVAITSDETHPSGRGSGYLDELHRLVTETIIPAA</sequence>
<dbReference type="AlphaFoldDB" id="A0A1T4T402"/>
<dbReference type="PROSITE" id="PS51318">
    <property type="entry name" value="TAT"/>
    <property type="match status" value="1"/>
</dbReference>
<dbReference type="STRING" id="1365950.SAMN05428963_11886"/>
<dbReference type="InterPro" id="IPR006311">
    <property type="entry name" value="TAT_signal"/>
</dbReference>
<gene>
    <name evidence="2" type="ORF">SAMN05428963_11886</name>
</gene>